<evidence type="ECO:0000313" key="5">
    <source>
        <dbReference type="EMBL" id="TCD16668.1"/>
    </source>
</evidence>
<evidence type="ECO:0000259" key="4">
    <source>
        <dbReference type="Pfam" id="PF01478"/>
    </source>
</evidence>
<feature type="transmembrane region" description="Helical" evidence="3">
    <location>
        <begin position="96"/>
        <end position="115"/>
    </location>
</feature>
<feature type="transmembrane region" description="Helical" evidence="3">
    <location>
        <begin position="127"/>
        <end position="145"/>
    </location>
</feature>
<dbReference type="InterPro" id="IPR000045">
    <property type="entry name" value="Prepilin_IV_endopep_pep"/>
</dbReference>
<evidence type="ECO:0000256" key="2">
    <source>
        <dbReference type="RuleBase" id="RU003793"/>
    </source>
</evidence>
<name>A0A4R0PI51_9HYPH</name>
<dbReference type="InterPro" id="IPR050882">
    <property type="entry name" value="Prepilin_peptidase/N-MTase"/>
</dbReference>
<organism evidence="5 6">
    <name type="scientific">Oricola cellulosilytica</name>
    <dbReference type="NCBI Taxonomy" id="1429082"/>
    <lineage>
        <taxon>Bacteria</taxon>
        <taxon>Pseudomonadati</taxon>
        <taxon>Pseudomonadota</taxon>
        <taxon>Alphaproteobacteria</taxon>
        <taxon>Hyphomicrobiales</taxon>
        <taxon>Ahrensiaceae</taxon>
        <taxon>Oricola</taxon>
    </lineage>
</organism>
<dbReference type="PANTHER" id="PTHR30487:SF0">
    <property type="entry name" value="PREPILIN LEADER PEPTIDASE_N-METHYLTRANSFERASE-RELATED"/>
    <property type="match status" value="1"/>
</dbReference>
<comment type="caution">
    <text evidence="5">The sequence shown here is derived from an EMBL/GenBank/DDBJ whole genome shotgun (WGS) entry which is preliminary data.</text>
</comment>
<dbReference type="Pfam" id="PF01478">
    <property type="entry name" value="Peptidase_A24"/>
    <property type="match status" value="1"/>
</dbReference>
<feature type="domain" description="Prepilin type IV endopeptidase peptidase" evidence="4">
    <location>
        <begin position="1"/>
        <end position="108"/>
    </location>
</feature>
<dbReference type="AlphaFoldDB" id="A0A4R0PI51"/>
<dbReference type="Gene3D" id="1.20.120.1220">
    <property type="match status" value="1"/>
</dbReference>
<reference evidence="5 6" key="1">
    <citation type="journal article" date="2015" name="Antonie Van Leeuwenhoek">
        <title>Oricola cellulosilytica gen. nov., sp. nov., a cellulose-degrading bacterium of the family Phyllobacteriaceae isolated from surface seashore water, and emended descriptions of Mesorhizobium loti and Phyllobacterium myrsinacearum.</title>
        <authorList>
            <person name="Hameed A."/>
            <person name="Shahina M."/>
            <person name="Lai W.A."/>
            <person name="Lin S.Y."/>
            <person name="Young L.S."/>
            <person name="Liu Y.C."/>
            <person name="Hsu Y.H."/>
            <person name="Young C.C."/>
        </authorList>
    </citation>
    <scope>NUCLEOTIDE SEQUENCE [LARGE SCALE GENOMIC DNA]</scope>
    <source>
        <strain evidence="5 6">KCTC 52183</strain>
    </source>
</reference>
<dbReference type="GO" id="GO:0005886">
    <property type="term" value="C:plasma membrane"/>
    <property type="evidence" value="ECO:0007669"/>
    <property type="project" value="TreeGrafter"/>
</dbReference>
<feature type="transmembrane region" description="Helical" evidence="3">
    <location>
        <begin position="44"/>
        <end position="61"/>
    </location>
</feature>
<evidence type="ECO:0000313" key="6">
    <source>
        <dbReference type="Proteomes" id="UP000291301"/>
    </source>
</evidence>
<dbReference type="PANTHER" id="PTHR30487">
    <property type="entry name" value="TYPE 4 PREPILIN-LIKE PROTEINS LEADER PEPTIDE-PROCESSING ENZYME"/>
    <property type="match status" value="1"/>
</dbReference>
<protein>
    <submittedName>
        <fullName evidence="5">Prepilin peptidase</fullName>
    </submittedName>
</protein>
<dbReference type="EMBL" id="SJST01000001">
    <property type="protein sequence ID" value="TCD16668.1"/>
    <property type="molecule type" value="Genomic_DNA"/>
</dbReference>
<dbReference type="OrthoDB" id="9789291at2"/>
<accession>A0A4R0PI51</accession>
<evidence type="ECO:0000256" key="3">
    <source>
        <dbReference type="SAM" id="Phobius"/>
    </source>
</evidence>
<keyword evidence="6" id="KW-1185">Reference proteome</keyword>
<proteinExistence type="inferred from homology"/>
<keyword evidence="3" id="KW-0472">Membrane</keyword>
<dbReference type="GO" id="GO:0006465">
    <property type="term" value="P:signal peptide processing"/>
    <property type="evidence" value="ECO:0007669"/>
    <property type="project" value="TreeGrafter"/>
</dbReference>
<keyword evidence="3" id="KW-0812">Transmembrane</keyword>
<feature type="transmembrane region" description="Helical" evidence="3">
    <location>
        <begin position="20"/>
        <end position="38"/>
    </location>
</feature>
<dbReference type="InterPro" id="IPR014032">
    <property type="entry name" value="Peptidase_A24A_bac"/>
</dbReference>
<gene>
    <name evidence="5" type="ORF">E0D97_04450</name>
</gene>
<evidence type="ECO:0000256" key="1">
    <source>
        <dbReference type="ARBA" id="ARBA00005801"/>
    </source>
</evidence>
<comment type="similarity">
    <text evidence="1 2">Belongs to the peptidase A24 family.</text>
</comment>
<sequence>MVLLGILAVIVVVDLRELRIPDLANLALLAGGLVFWWIRDVHSVPLQLAAAAGGFTLFWIVRALHLRLSSRVGLGLGDVKMAGASAAWFHPSLFPVFLLVSSATALCAILILASARRKTIRSYRLPFGPFLAIGLFITWMIEVAFV</sequence>
<dbReference type="RefSeq" id="WP_131565731.1">
    <property type="nucleotide sequence ID" value="NZ_JAINFK010000001.1"/>
</dbReference>
<dbReference type="Proteomes" id="UP000291301">
    <property type="component" value="Unassembled WGS sequence"/>
</dbReference>
<dbReference type="PRINTS" id="PR00864">
    <property type="entry name" value="PREPILNPTASE"/>
</dbReference>
<keyword evidence="3" id="KW-1133">Transmembrane helix</keyword>
<dbReference type="GO" id="GO:0004190">
    <property type="term" value="F:aspartic-type endopeptidase activity"/>
    <property type="evidence" value="ECO:0007669"/>
    <property type="project" value="InterPro"/>
</dbReference>